<accession>A0A7K3M9T6</accession>
<sequence>MTIALALILLATLVLAVHLARLIRADGGSRQSPPPNTRESWSTDPPVRPYSERMHP</sequence>
<gene>
    <name evidence="2" type="ORF">F7O44_23405</name>
</gene>
<evidence type="ECO:0000313" key="3">
    <source>
        <dbReference type="Proteomes" id="UP000460435"/>
    </source>
</evidence>
<dbReference type="AlphaFoldDB" id="A0A7K3M9T6"/>
<dbReference type="EMBL" id="WLZY01000009">
    <property type="protein sequence ID" value="NDL60026.1"/>
    <property type="molecule type" value="Genomic_DNA"/>
</dbReference>
<dbReference type="RefSeq" id="WP_162452726.1">
    <property type="nucleotide sequence ID" value="NZ_WLZY01000009.1"/>
</dbReference>
<proteinExistence type="predicted"/>
<reference evidence="2 3" key="1">
    <citation type="submission" date="2019-11" db="EMBL/GenBank/DDBJ databases">
        <authorList>
            <person name="Li X.-J."/>
            <person name="Feng X.-M."/>
        </authorList>
    </citation>
    <scope>NUCLEOTIDE SEQUENCE [LARGE SCALE GENOMIC DNA]</scope>
    <source>
        <strain evidence="2 3">XMNu-373</strain>
    </source>
</reference>
<dbReference type="Proteomes" id="UP000460435">
    <property type="component" value="Unassembled WGS sequence"/>
</dbReference>
<protein>
    <submittedName>
        <fullName evidence="2">Uncharacterized protein</fullName>
    </submittedName>
</protein>
<evidence type="ECO:0000313" key="2">
    <source>
        <dbReference type="EMBL" id="NDL60026.1"/>
    </source>
</evidence>
<feature type="region of interest" description="Disordered" evidence="1">
    <location>
        <begin position="25"/>
        <end position="56"/>
    </location>
</feature>
<organism evidence="2 3">
    <name type="scientific">Phytoactinopolyspora mesophila</name>
    <dbReference type="NCBI Taxonomy" id="2650750"/>
    <lineage>
        <taxon>Bacteria</taxon>
        <taxon>Bacillati</taxon>
        <taxon>Actinomycetota</taxon>
        <taxon>Actinomycetes</taxon>
        <taxon>Jiangellales</taxon>
        <taxon>Jiangellaceae</taxon>
        <taxon>Phytoactinopolyspora</taxon>
    </lineage>
</organism>
<comment type="caution">
    <text evidence="2">The sequence shown here is derived from an EMBL/GenBank/DDBJ whole genome shotgun (WGS) entry which is preliminary data.</text>
</comment>
<name>A0A7K3M9T6_9ACTN</name>
<evidence type="ECO:0000256" key="1">
    <source>
        <dbReference type="SAM" id="MobiDB-lite"/>
    </source>
</evidence>
<keyword evidence="3" id="KW-1185">Reference proteome</keyword>